<dbReference type="Proteomes" id="UP000235392">
    <property type="component" value="Unassembled WGS sequence"/>
</dbReference>
<feature type="domain" description="RRM" evidence="12">
    <location>
        <begin position="13"/>
        <end position="91"/>
    </location>
</feature>
<keyword evidence="6 10" id="KW-0694">RNA-binding</keyword>
<protein>
    <recommendedName>
        <fullName evidence="9">Splicing factor 3B subunit 4</fullName>
    </recommendedName>
</protein>
<feature type="compositionally biased region" description="Polar residues" evidence="11">
    <location>
        <begin position="230"/>
        <end position="239"/>
    </location>
</feature>
<comment type="subcellular location">
    <subcellularLocation>
        <location evidence="1">Nucleus</location>
    </subcellularLocation>
</comment>
<feature type="compositionally biased region" description="Gly residues" evidence="11">
    <location>
        <begin position="247"/>
        <end position="256"/>
    </location>
</feature>
<keyword evidence="5" id="KW-0677">Repeat</keyword>
<dbReference type="GO" id="GO:0006397">
    <property type="term" value="P:mRNA processing"/>
    <property type="evidence" value="ECO:0007669"/>
    <property type="project" value="UniProtKB-KW"/>
</dbReference>
<feature type="compositionally biased region" description="Low complexity" evidence="11">
    <location>
        <begin position="304"/>
        <end position="315"/>
    </location>
</feature>
<feature type="domain" description="RRM" evidence="12">
    <location>
        <begin position="100"/>
        <end position="179"/>
    </location>
</feature>
<dbReference type="PANTHER" id="PTHR48030">
    <property type="entry name" value="SPLICING FACTOR 3B SUBUNIT 4"/>
    <property type="match status" value="1"/>
</dbReference>
<feature type="region of interest" description="Disordered" evidence="11">
    <location>
        <begin position="201"/>
        <end position="398"/>
    </location>
</feature>
<dbReference type="Pfam" id="PF00076">
    <property type="entry name" value="RRM_1"/>
    <property type="match status" value="2"/>
</dbReference>
<evidence type="ECO:0000313" key="14">
    <source>
        <dbReference type="Proteomes" id="UP000235392"/>
    </source>
</evidence>
<evidence type="ECO:0000256" key="1">
    <source>
        <dbReference type="ARBA" id="ARBA00004123"/>
    </source>
</evidence>
<dbReference type="GO" id="GO:0005686">
    <property type="term" value="C:U2 snRNP"/>
    <property type="evidence" value="ECO:0007669"/>
    <property type="project" value="TreeGrafter"/>
</dbReference>
<evidence type="ECO:0000259" key="12">
    <source>
        <dbReference type="PROSITE" id="PS50102"/>
    </source>
</evidence>
<dbReference type="SMART" id="SM00360">
    <property type="entry name" value="RRM"/>
    <property type="match status" value="2"/>
</dbReference>
<dbReference type="EMBL" id="PGCI01000535">
    <property type="protein sequence ID" value="PLW25466.1"/>
    <property type="molecule type" value="Genomic_DNA"/>
</dbReference>
<dbReference type="GO" id="GO:0003723">
    <property type="term" value="F:RNA binding"/>
    <property type="evidence" value="ECO:0007669"/>
    <property type="project" value="UniProtKB-UniRule"/>
</dbReference>
<dbReference type="GO" id="GO:0048026">
    <property type="term" value="P:positive regulation of mRNA splicing, via spliceosome"/>
    <property type="evidence" value="ECO:0007669"/>
    <property type="project" value="TreeGrafter"/>
</dbReference>
<dbReference type="SUPFAM" id="SSF54928">
    <property type="entry name" value="RNA-binding domain, RBD"/>
    <property type="match status" value="1"/>
</dbReference>
<evidence type="ECO:0000256" key="4">
    <source>
        <dbReference type="ARBA" id="ARBA00022728"/>
    </source>
</evidence>
<proteinExistence type="inferred from homology"/>
<keyword evidence="8" id="KW-0539">Nucleus</keyword>
<dbReference type="InterPro" id="IPR012677">
    <property type="entry name" value="Nucleotide-bd_a/b_plait_sf"/>
</dbReference>
<evidence type="ECO:0000256" key="10">
    <source>
        <dbReference type="PROSITE-ProRule" id="PRU00176"/>
    </source>
</evidence>
<organism evidence="13 14">
    <name type="scientific">Puccinia coronata f. sp. avenae</name>
    <dbReference type="NCBI Taxonomy" id="200324"/>
    <lineage>
        <taxon>Eukaryota</taxon>
        <taxon>Fungi</taxon>
        <taxon>Dikarya</taxon>
        <taxon>Basidiomycota</taxon>
        <taxon>Pucciniomycotina</taxon>
        <taxon>Pucciniomycetes</taxon>
        <taxon>Pucciniales</taxon>
        <taxon>Pucciniaceae</taxon>
        <taxon>Puccinia</taxon>
    </lineage>
</organism>
<dbReference type="InterPro" id="IPR034159">
    <property type="entry name" value="SF3B4_RRM2"/>
</dbReference>
<evidence type="ECO:0000256" key="11">
    <source>
        <dbReference type="SAM" id="MobiDB-lite"/>
    </source>
</evidence>
<feature type="compositionally biased region" description="Pro residues" evidence="11">
    <location>
        <begin position="316"/>
        <end position="327"/>
    </location>
</feature>
<gene>
    <name evidence="13" type="ORF">PCASD_26250</name>
</gene>
<accession>A0A2N5TIZ5</accession>
<dbReference type="FunFam" id="3.30.70.330:FF:000059">
    <property type="entry name" value="splicing factor 3B subunit 4"/>
    <property type="match status" value="1"/>
</dbReference>
<evidence type="ECO:0000313" key="13">
    <source>
        <dbReference type="EMBL" id="PLW25466.1"/>
    </source>
</evidence>
<feature type="compositionally biased region" description="Pro residues" evidence="11">
    <location>
        <begin position="338"/>
        <end position="351"/>
    </location>
</feature>
<keyword evidence="3" id="KW-0507">mRNA processing</keyword>
<dbReference type="CDD" id="cd12335">
    <property type="entry name" value="RRM2_SF3B4"/>
    <property type="match status" value="1"/>
</dbReference>
<dbReference type="InterPro" id="IPR052084">
    <property type="entry name" value="SF3B4_spliceosome_assoc"/>
</dbReference>
<evidence type="ECO:0000256" key="6">
    <source>
        <dbReference type="ARBA" id="ARBA00022884"/>
    </source>
</evidence>
<keyword evidence="4" id="KW-0747">Spliceosome</keyword>
<comment type="similarity">
    <text evidence="2">Belongs to the SF3B4 family.</text>
</comment>
<feature type="compositionally biased region" description="Pro residues" evidence="11">
    <location>
        <begin position="365"/>
        <end position="378"/>
    </location>
</feature>
<evidence type="ECO:0000256" key="9">
    <source>
        <dbReference type="ARBA" id="ARBA00070533"/>
    </source>
</evidence>
<sequence length="398" mass="42119">MSRPQDGDRNQEATVYMGNLDERCTDALVWELMLQAGPVVNVHLPKDRVSMSHQGYGFCEFLTEDDAEYACKIMNQIKLYGKPIRVNKASSDRKQVDIGANLFIGNLDANVDERMLYDTFSTFGTLVQTAKVARNPTTGQSNGYGFVAYESFEAADTAIESMNGQFLMNKAITVQYAFKKDGKGERHGTPAERLLAAQARKNNALPSASAASLPAPPPSAPNPMRYVAPNLQSNATGHQNSNSTSNGGPGFNGSGGPQHHAYHQGGGGGHHHNPAMSYHKPPGPSHHGSYPGGAPPTTVPMAYRPPSSTPSFQQQQPPPRSFPPPPAGFSAPNNGRPPFSPAQIPPPPVGFAPPISSTNGAPTASFPPPTTSFPPPTTSAPQASPGIPLPPPGFAAPR</sequence>
<dbReference type="InterPro" id="IPR000504">
    <property type="entry name" value="RRM_dom"/>
</dbReference>
<dbReference type="GO" id="GO:0005730">
    <property type="term" value="C:nucleolus"/>
    <property type="evidence" value="ECO:0007669"/>
    <property type="project" value="TreeGrafter"/>
</dbReference>
<dbReference type="FunFam" id="3.30.70.330:FF:000121">
    <property type="entry name" value="Splicing factor 3b subunit 4"/>
    <property type="match status" value="1"/>
</dbReference>
<evidence type="ECO:0000256" key="7">
    <source>
        <dbReference type="ARBA" id="ARBA00023187"/>
    </source>
</evidence>
<feature type="compositionally biased region" description="Pro residues" evidence="11">
    <location>
        <begin position="387"/>
        <end position="398"/>
    </location>
</feature>
<dbReference type="Gene3D" id="3.30.70.330">
    <property type="match status" value="2"/>
</dbReference>
<dbReference type="PROSITE" id="PS50102">
    <property type="entry name" value="RRM"/>
    <property type="match status" value="2"/>
</dbReference>
<evidence type="ECO:0000256" key="2">
    <source>
        <dbReference type="ARBA" id="ARBA00008363"/>
    </source>
</evidence>
<dbReference type="InterPro" id="IPR035979">
    <property type="entry name" value="RBD_domain_sf"/>
</dbReference>
<dbReference type="AlphaFoldDB" id="A0A2N5TIZ5"/>
<dbReference type="GO" id="GO:0071011">
    <property type="term" value="C:precatalytic spliceosome"/>
    <property type="evidence" value="ECO:0007669"/>
    <property type="project" value="TreeGrafter"/>
</dbReference>
<dbReference type="PANTHER" id="PTHR48030:SF3">
    <property type="entry name" value="SPLICING FACTOR 3B SUBUNIT 4"/>
    <property type="match status" value="1"/>
</dbReference>
<feature type="compositionally biased region" description="Low complexity" evidence="11">
    <location>
        <begin position="277"/>
        <end position="289"/>
    </location>
</feature>
<keyword evidence="7" id="KW-0508">mRNA splicing</keyword>
<reference evidence="13 14" key="1">
    <citation type="submission" date="2017-11" db="EMBL/GenBank/DDBJ databases">
        <title>De novo assembly and phasing of dikaryotic genomes from two isolates of Puccinia coronata f. sp. avenae, the causal agent of oat crown rust.</title>
        <authorList>
            <person name="Miller M.E."/>
            <person name="Zhang Y."/>
            <person name="Omidvar V."/>
            <person name="Sperschneider J."/>
            <person name="Schwessinger B."/>
            <person name="Raley C."/>
            <person name="Palmer J.M."/>
            <person name="Garnica D."/>
            <person name="Upadhyaya N."/>
            <person name="Rathjen J."/>
            <person name="Taylor J.M."/>
            <person name="Park R.F."/>
            <person name="Dodds P.N."/>
            <person name="Hirsch C.D."/>
            <person name="Kianian S.F."/>
            <person name="Figueroa M."/>
        </authorList>
    </citation>
    <scope>NUCLEOTIDE SEQUENCE [LARGE SCALE GENOMIC DNA]</scope>
    <source>
        <strain evidence="13">12SD80</strain>
    </source>
</reference>
<dbReference type="CDD" id="cd12334">
    <property type="entry name" value="RRM1_SF3B4"/>
    <property type="match status" value="1"/>
</dbReference>
<evidence type="ECO:0000256" key="5">
    <source>
        <dbReference type="ARBA" id="ARBA00022737"/>
    </source>
</evidence>
<name>A0A2N5TIZ5_9BASI</name>
<comment type="caution">
    <text evidence="13">The sequence shown here is derived from an EMBL/GenBank/DDBJ whole genome shotgun (WGS) entry which is preliminary data.</text>
</comment>
<dbReference type="InterPro" id="IPR034158">
    <property type="entry name" value="SF3B4_RRM1"/>
</dbReference>
<evidence type="ECO:0000256" key="8">
    <source>
        <dbReference type="ARBA" id="ARBA00023242"/>
    </source>
</evidence>
<evidence type="ECO:0000256" key="3">
    <source>
        <dbReference type="ARBA" id="ARBA00022664"/>
    </source>
</evidence>
<feature type="compositionally biased region" description="Low complexity" evidence="11">
    <location>
        <begin position="202"/>
        <end position="213"/>
    </location>
</feature>
<dbReference type="GO" id="GO:0008380">
    <property type="term" value="P:RNA splicing"/>
    <property type="evidence" value="ECO:0007669"/>
    <property type="project" value="UniProtKB-KW"/>
</dbReference>